<dbReference type="GO" id="GO:0003700">
    <property type="term" value="F:DNA-binding transcription factor activity"/>
    <property type="evidence" value="ECO:0007669"/>
    <property type="project" value="InterPro"/>
</dbReference>
<evidence type="ECO:0000256" key="1">
    <source>
        <dbReference type="ARBA" id="ARBA00023015"/>
    </source>
</evidence>
<evidence type="ECO:0000259" key="4">
    <source>
        <dbReference type="PROSITE" id="PS50995"/>
    </source>
</evidence>
<proteinExistence type="predicted"/>
<dbReference type="AlphaFoldDB" id="A0A4Q7J7X3"/>
<evidence type="ECO:0000256" key="3">
    <source>
        <dbReference type="ARBA" id="ARBA00023163"/>
    </source>
</evidence>
<dbReference type="Proteomes" id="UP000292003">
    <property type="component" value="Unassembled WGS sequence"/>
</dbReference>
<dbReference type="Gene3D" id="1.10.10.10">
    <property type="entry name" value="Winged helix-like DNA-binding domain superfamily/Winged helix DNA-binding domain"/>
    <property type="match status" value="1"/>
</dbReference>
<evidence type="ECO:0000256" key="2">
    <source>
        <dbReference type="ARBA" id="ARBA00023125"/>
    </source>
</evidence>
<dbReference type="PROSITE" id="PS50995">
    <property type="entry name" value="HTH_MARR_2"/>
    <property type="match status" value="1"/>
</dbReference>
<keyword evidence="1" id="KW-0805">Transcription regulation</keyword>
<dbReference type="GO" id="GO:0003677">
    <property type="term" value="F:DNA binding"/>
    <property type="evidence" value="ECO:0007669"/>
    <property type="project" value="UniProtKB-KW"/>
</dbReference>
<keyword evidence="3" id="KW-0804">Transcription</keyword>
<protein>
    <submittedName>
        <fullName evidence="5">MarR family transcriptional regulator</fullName>
    </submittedName>
</protein>
<dbReference type="InterPro" id="IPR000835">
    <property type="entry name" value="HTH_MarR-typ"/>
</dbReference>
<reference evidence="5 6" key="1">
    <citation type="submission" date="2019-02" db="EMBL/GenBank/DDBJ databases">
        <title>Draft genome sequence of Amycolatopsis sp. 8-3EHSu isolated from roots of Suaeda maritima.</title>
        <authorList>
            <person name="Duangmal K."/>
            <person name="Chantavorakit T."/>
        </authorList>
    </citation>
    <scope>NUCLEOTIDE SEQUENCE [LARGE SCALE GENOMIC DNA]</scope>
    <source>
        <strain evidence="5 6">8-3EHSu</strain>
    </source>
</reference>
<evidence type="ECO:0000313" key="5">
    <source>
        <dbReference type="EMBL" id="RZQ62463.1"/>
    </source>
</evidence>
<dbReference type="Pfam" id="PF12802">
    <property type="entry name" value="MarR_2"/>
    <property type="match status" value="1"/>
</dbReference>
<dbReference type="PANTHER" id="PTHR33164:SF104">
    <property type="entry name" value="TRANSCRIPTIONAL REGULATORY PROTEIN"/>
    <property type="match status" value="1"/>
</dbReference>
<organism evidence="5 6">
    <name type="scientific">Amycolatopsis suaedae</name>
    <dbReference type="NCBI Taxonomy" id="2510978"/>
    <lineage>
        <taxon>Bacteria</taxon>
        <taxon>Bacillati</taxon>
        <taxon>Actinomycetota</taxon>
        <taxon>Actinomycetes</taxon>
        <taxon>Pseudonocardiales</taxon>
        <taxon>Pseudonocardiaceae</taxon>
        <taxon>Amycolatopsis</taxon>
    </lineage>
</organism>
<keyword evidence="2" id="KW-0238">DNA-binding</keyword>
<comment type="caution">
    <text evidence="5">The sequence shown here is derived from an EMBL/GenBank/DDBJ whole genome shotgun (WGS) entry which is preliminary data.</text>
</comment>
<keyword evidence="6" id="KW-1185">Reference proteome</keyword>
<dbReference type="SUPFAM" id="SSF46785">
    <property type="entry name" value="Winged helix' DNA-binding domain"/>
    <property type="match status" value="1"/>
</dbReference>
<dbReference type="RefSeq" id="WP_130476890.1">
    <property type="nucleotide sequence ID" value="NZ_SFCC01000009.1"/>
</dbReference>
<accession>A0A4Q7J7X3</accession>
<dbReference type="EMBL" id="SFCC01000009">
    <property type="protein sequence ID" value="RZQ62463.1"/>
    <property type="molecule type" value="Genomic_DNA"/>
</dbReference>
<dbReference type="SMART" id="SM00347">
    <property type="entry name" value="HTH_MARR"/>
    <property type="match status" value="1"/>
</dbReference>
<dbReference type="PANTHER" id="PTHR33164">
    <property type="entry name" value="TRANSCRIPTIONAL REGULATOR, MARR FAMILY"/>
    <property type="match status" value="1"/>
</dbReference>
<name>A0A4Q7J7X3_9PSEU</name>
<sequence>MSEDAVDRMVREWTVREPGRDVTPLEVVGRLLIAAGQLQRDIVAALRPLHLSYGDFDVLNTLRRRGPRGGVHAGDLAKASLITTGAMTSRLDRLENAGHIRRTTDRHDRRGVIVHLTAKGERLAKQALDAVLTVDRDFLEPLDGEGRTALAATLKQLLVRRG</sequence>
<evidence type="ECO:0000313" key="6">
    <source>
        <dbReference type="Proteomes" id="UP000292003"/>
    </source>
</evidence>
<dbReference type="InterPro" id="IPR039422">
    <property type="entry name" value="MarR/SlyA-like"/>
</dbReference>
<dbReference type="OrthoDB" id="3237509at2"/>
<dbReference type="PROSITE" id="PS01117">
    <property type="entry name" value="HTH_MARR_1"/>
    <property type="match status" value="1"/>
</dbReference>
<dbReference type="InterPro" id="IPR036390">
    <property type="entry name" value="WH_DNA-bd_sf"/>
</dbReference>
<dbReference type="GO" id="GO:0006950">
    <property type="term" value="P:response to stress"/>
    <property type="evidence" value="ECO:0007669"/>
    <property type="project" value="TreeGrafter"/>
</dbReference>
<dbReference type="InterPro" id="IPR023187">
    <property type="entry name" value="Tscrpt_reg_MarR-type_CS"/>
</dbReference>
<feature type="domain" description="HTH marR-type" evidence="4">
    <location>
        <begin position="24"/>
        <end position="159"/>
    </location>
</feature>
<dbReference type="InterPro" id="IPR036388">
    <property type="entry name" value="WH-like_DNA-bd_sf"/>
</dbReference>
<gene>
    <name evidence="5" type="ORF">EWH70_19605</name>
</gene>